<evidence type="ECO:0000313" key="1">
    <source>
        <dbReference type="EMBL" id="KAJ1948726.1"/>
    </source>
</evidence>
<gene>
    <name evidence="1" type="ORF">IWQ62_006852</name>
</gene>
<dbReference type="Proteomes" id="UP001150925">
    <property type="component" value="Unassembled WGS sequence"/>
</dbReference>
<evidence type="ECO:0008006" key="3">
    <source>
        <dbReference type="Google" id="ProtNLM"/>
    </source>
</evidence>
<dbReference type="EMBL" id="JANBPY010004233">
    <property type="protein sequence ID" value="KAJ1948726.1"/>
    <property type="molecule type" value="Genomic_DNA"/>
</dbReference>
<feature type="non-terminal residue" evidence="1">
    <location>
        <position position="110"/>
    </location>
</feature>
<dbReference type="OrthoDB" id="193467at2759"/>
<reference evidence="1" key="1">
    <citation type="submission" date="2022-07" db="EMBL/GenBank/DDBJ databases">
        <title>Phylogenomic reconstructions and comparative analyses of Kickxellomycotina fungi.</title>
        <authorList>
            <person name="Reynolds N.K."/>
            <person name="Stajich J.E."/>
            <person name="Barry K."/>
            <person name="Grigoriev I.V."/>
            <person name="Crous P."/>
            <person name="Smith M.E."/>
        </authorList>
    </citation>
    <scope>NUCLEOTIDE SEQUENCE</scope>
    <source>
        <strain evidence="1">RSA 1196</strain>
    </source>
</reference>
<sequence>MPLHLSQMWEGNWAAKTPLTHQDHALAARLTHIHQKLSTPDLSRVADLVWHLCSTVSVLIWAVLTKAFIRVFTSTEITNGDCLVDLLDDRLVNPRPMITVSNHRSAVDDP</sequence>
<name>A0A9W8AM82_9FUNG</name>
<accession>A0A9W8AM82</accession>
<comment type="caution">
    <text evidence="1">The sequence shown here is derived from an EMBL/GenBank/DDBJ whole genome shotgun (WGS) entry which is preliminary data.</text>
</comment>
<proteinExistence type="predicted"/>
<organism evidence="1 2">
    <name type="scientific">Dispira parvispora</name>
    <dbReference type="NCBI Taxonomy" id="1520584"/>
    <lineage>
        <taxon>Eukaryota</taxon>
        <taxon>Fungi</taxon>
        <taxon>Fungi incertae sedis</taxon>
        <taxon>Zoopagomycota</taxon>
        <taxon>Kickxellomycotina</taxon>
        <taxon>Dimargaritomycetes</taxon>
        <taxon>Dimargaritales</taxon>
        <taxon>Dimargaritaceae</taxon>
        <taxon>Dispira</taxon>
    </lineage>
</organism>
<protein>
    <recommendedName>
        <fullName evidence="3">Tafazzin family protein</fullName>
    </recommendedName>
</protein>
<evidence type="ECO:0000313" key="2">
    <source>
        <dbReference type="Proteomes" id="UP001150925"/>
    </source>
</evidence>
<dbReference type="AlphaFoldDB" id="A0A9W8AM82"/>
<keyword evidence="2" id="KW-1185">Reference proteome</keyword>